<evidence type="ECO:0000259" key="3">
    <source>
        <dbReference type="PROSITE" id="PS50097"/>
    </source>
</evidence>
<proteinExistence type="predicted"/>
<dbReference type="AlphaFoldDB" id="A0A8B6BZD8"/>
<reference evidence="4" key="1">
    <citation type="submission" date="2018-11" db="EMBL/GenBank/DDBJ databases">
        <authorList>
            <person name="Alioto T."/>
            <person name="Alioto T."/>
        </authorList>
    </citation>
    <scope>NUCLEOTIDE SEQUENCE</scope>
</reference>
<dbReference type="SUPFAM" id="SSF54695">
    <property type="entry name" value="POZ domain"/>
    <property type="match status" value="1"/>
</dbReference>
<keyword evidence="2" id="KW-0677">Repeat</keyword>
<dbReference type="InterPro" id="IPR015915">
    <property type="entry name" value="Kelch-typ_b-propeller"/>
</dbReference>
<sequence length="585" mass="66384">MNDNNGMSWTDDSCEAWRVRYHKEICHGLAQALSNEEFTDIKIIIDDKTFNCHRIVLSIMSPYFSAMFASGMKECQDGVVHLQNVESEAFEKILKFIYGGQDFIDTENVDSLLQAAVMLQIKCLQERCEEYMVGKLDPENSLGAWKLAQGHGCLCLAERAFQFILYYFEQICKTEDFLAIDCDELLQIIDNNNLNIKSEELVCEAVMKWVHFNVDNRIKDLPRIFEKLRLPLIQPEYLIDVLEQDKLIRHDQSCRDVLEEAKRYHLLPARRQEFVSPRMSFRNFGDFEEVVVCVGGTDDNSKTTQRVICYSEKRSKWFSLASMPHDPGVEFATCSYGNAIYISGGSTKMNAMLCYISTQNKWVYCEPMLLGRRRHAMVAVGEHVYVLGGYDDNNDDDFRTLMSIEQYSIATGSWEDAGYLSVAVRSASVAVDREKIYLFGGVTREDFDTKIVQCFDTRLKTCNIVCELPVYCRLSSAISHDHKIYLVCPDGDVIVFSADGTTEEKGKIPGFDRYSFGAVLKNNSIIVLGGMDSDHSYGDCITFDLLTSTSSISADVLPQKASGIGCVKTVINKKYLETLSRSKQN</sequence>
<evidence type="ECO:0000313" key="5">
    <source>
        <dbReference type="Proteomes" id="UP000596742"/>
    </source>
</evidence>
<organism evidence="4 5">
    <name type="scientific">Mytilus galloprovincialis</name>
    <name type="common">Mediterranean mussel</name>
    <dbReference type="NCBI Taxonomy" id="29158"/>
    <lineage>
        <taxon>Eukaryota</taxon>
        <taxon>Metazoa</taxon>
        <taxon>Spiralia</taxon>
        <taxon>Lophotrochozoa</taxon>
        <taxon>Mollusca</taxon>
        <taxon>Bivalvia</taxon>
        <taxon>Autobranchia</taxon>
        <taxon>Pteriomorphia</taxon>
        <taxon>Mytilida</taxon>
        <taxon>Mytiloidea</taxon>
        <taxon>Mytilidae</taxon>
        <taxon>Mytilinae</taxon>
        <taxon>Mytilus</taxon>
    </lineage>
</organism>
<protein>
    <recommendedName>
        <fullName evidence="3">BTB domain-containing protein</fullName>
    </recommendedName>
</protein>
<dbReference type="SMART" id="SM00612">
    <property type="entry name" value="Kelch"/>
    <property type="match status" value="3"/>
</dbReference>
<dbReference type="FunFam" id="1.25.40.420:FF:000001">
    <property type="entry name" value="Kelch-like family member 12"/>
    <property type="match status" value="1"/>
</dbReference>
<dbReference type="InterPro" id="IPR017096">
    <property type="entry name" value="BTB-kelch_protein"/>
</dbReference>
<feature type="domain" description="BTB" evidence="3">
    <location>
        <begin position="39"/>
        <end position="106"/>
    </location>
</feature>
<dbReference type="OrthoDB" id="19132at2759"/>
<dbReference type="Pfam" id="PF00651">
    <property type="entry name" value="BTB"/>
    <property type="match status" value="1"/>
</dbReference>
<accession>A0A8B6BZD8</accession>
<dbReference type="Pfam" id="PF24681">
    <property type="entry name" value="Kelch_KLHDC2_KLHL20_DRC7"/>
    <property type="match status" value="1"/>
</dbReference>
<evidence type="ECO:0000313" key="4">
    <source>
        <dbReference type="EMBL" id="VDH98074.1"/>
    </source>
</evidence>
<name>A0A8B6BZD8_MYTGA</name>
<dbReference type="SUPFAM" id="SSF117281">
    <property type="entry name" value="Kelch motif"/>
    <property type="match status" value="1"/>
</dbReference>
<dbReference type="PIRSF" id="PIRSF037037">
    <property type="entry name" value="Kelch-like_protein_gigaxonin"/>
    <property type="match status" value="1"/>
</dbReference>
<evidence type="ECO:0000256" key="2">
    <source>
        <dbReference type="ARBA" id="ARBA00022737"/>
    </source>
</evidence>
<dbReference type="PANTHER" id="PTHR24412:SF495">
    <property type="entry name" value="KELCH-LIKE PROTEIN 24"/>
    <property type="match status" value="1"/>
</dbReference>
<dbReference type="PROSITE" id="PS50097">
    <property type="entry name" value="BTB"/>
    <property type="match status" value="1"/>
</dbReference>
<keyword evidence="1" id="KW-0880">Kelch repeat</keyword>
<dbReference type="InterPro" id="IPR011705">
    <property type="entry name" value="BACK"/>
</dbReference>
<dbReference type="Gene3D" id="3.30.710.10">
    <property type="entry name" value="Potassium Channel Kv1.1, Chain A"/>
    <property type="match status" value="1"/>
</dbReference>
<comment type="caution">
    <text evidence="4">The sequence shown here is derived from an EMBL/GenBank/DDBJ whole genome shotgun (WGS) entry which is preliminary data.</text>
</comment>
<keyword evidence="5" id="KW-1185">Reference proteome</keyword>
<evidence type="ECO:0000256" key="1">
    <source>
        <dbReference type="ARBA" id="ARBA00022441"/>
    </source>
</evidence>
<dbReference type="Proteomes" id="UP000596742">
    <property type="component" value="Unassembled WGS sequence"/>
</dbReference>
<dbReference type="EMBL" id="UYJE01000974">
    <property type="protein sequence ID" value="VDH98074.1"/>
    <property type="molecule type" value="Genomic_DNA"/>
</dbReference>
<dbReference type="Pfam" id="PF07707">
    <property type="entry name" value="BACK"/>
    <property type="match status" value="1"/>
</dbReference>
<dbReference type="PANTHER" id="PTHR24412">
    <property type="entry name" value="KELCH PROTEIN"/>
    <property type="match status" value="1"/>
</dbReference>
<dbReference type="InterPro" id="IPR011333">
    <property type="entry name" value="SKP1/BTB/POZ_sf"/>
</dbReference>
<dbReference type="InterPro" id="IPR000210">
    <property type="entry name" value="BTB/POZ_dom"/>
</dbReference>
<dbReference type="InterPro" id="IPR006652">
    <property type="entry name" value="Kelch_1"/>
</dbReference>
<dbReference type="SMART" id="SM00225">
    <property type="entry name" value="BTB"/>
    <property type="match status" value="1"/>
</dbReference>
<dbReference type="Gene3D" id="2.120.10.80">
    <property type="entry name" value="Kelch-type beta propeller"/>
    <property type="match status" value="1"/>
</dbReference>
<dbReference type="Gene3D" id="1.25.40.420">
    <property type="match status" value="1"/>
</dbReference>
<gene>
    <name evidence="4" type="ORF">MGAL_10B057977</name>
</gene>
<dbReference type="SMART" id="SM00875">
    <property type="entry name" value="BACK"/>
    <property type="match status" value="1"/>
</dbReference>